<evidence type="ECO:0000256" key="2">
    <source>
        <dbReference type="ARBA" id="ARBA00022692"/>
    </source>
</evidence>
<feature type="compositionally biased region" description="Pro residues" evidence="5">
    <location>
        <begin position="640"/>
        <end position="652"/>
    </location>
</feature>
<feature type="compositionally biased region" description="Basic and acidic residues" evidence="5">
    <location>
        <begin position="1228"/>
        <end position="1261"/>
    </location>
</feature>
<feature type="transmembrane region" description="Helical" evidence="6">
    <location>
        <begin position="1645"/>
        <end position="1663"/>
    </location>
</feature>
<keyword evidence="4 6" id="KW-0472">Membrane</keyword>
<evidence type="ECO:0000256" key="4">
    <source>
        <dbReference type="ARBA" id="ARBA00023136"/>
    </source>
</evidence>
<dbReference type="EMBL" id="LFJN01000004">
    <property type="protein sequence ID" value="KPI44036.1"/>
    <property type="molecule type" value="Genomic_DNA"/>
</dbReference>
<dbReference type="InterPro" id="IPR018819">
    <property type="entry name" value="Nur1/Mug154"/>
</dbReference>
<reference evidence="7 8" key="1">
    <citation type="submission" date="2015-06" db="EMBL/GenBank/DDBJ databases">
        <title>Draft genome of the ant-associated black yeast Phialophora attae CBS 131958.</title>
        <authorList>
            <person name="Moreno L.F."/>
            <person name="Stielow B.J."/>
            <person name="de Hoog S."/>
            <person name="Vicente V.A."/>
            <person name="Weiss V.A."/>
            <person name="de Vries M."/>
            <person name="Cruz L.M."/>
            <person name="Souza E.M."/>
        </authorList>
    </citation>
    <scope>NUCLEOTIDE SEQUENCE [LARGE SCALE GENOMIC DNA]</scope>
    <source>
        <strain evidence="7 8">CBS 131958</strain>
    </source>
</reference>
<dbReference type="PANTHER" id="PTHR28293">
    <property type="entry name" value="NUCLEAR RIM PROTEIN 1"/>
    <property type="match status" value="1"/>
</dbReference>
<feature type="compositionally biased region" description="Basic and acidic residues" evidence="5">
    <location>
        <begin position="392"/>
        <end position="408"/>
    </location>
</feature>
<accession>A0A0N1P3I1</accession>
<evidence type="ECO:0000256" key="6">
    <source>
        <dbReference type="SAM" id="Phobius"/>
    </source>
</evidence>
<dbReference type="GO" id="GO:0043007">
    <property type="term" value="P:maintenance of rDNA"/>
    <property type="evidence" value="ECO:0007669"/>
    <property type="project" value="TreeGrafter"/>
</dbReference>
<comment type="subcellular location">
    <subcellularLocation>
        <location evidence="1">Endomembrane system</location>
        <topology evidence="1">Multi-pass membrane protein</topology>
    </subcellularLocation>
</comment>
<feature type="region of interest" description="Disordered" evidence="5">
    <location>
        <begin position="600"/>
        <end position="750"/>
    </location>
</feature>
<dbReference type="STRING" id="1664694.A0A0N1P3I1"/>
<feature type="region of interest" description="Disordered" evidence="5">
    <location>
        <begin position="1426"/>
        <end position="1489"/>
    </location>
</feature>
<feature type="transmembrane region" description="Helical" evidence="6">
    <location>
        <begin position="1615"/>
        <end position="1633"/>
    </location>
</feature>
<keyword evidence="8" id="KW-1185">Reference proteome</keyword>
<feature type="compositionally biased region" description="Low complexity" evidence="5">
    <location>
        <begin position="942"/>
        <end position="955"/>
    </location>
</feature>
<dbReference type="GeneID" id="28738257"/>
<evidence type="ECO:0000256" key="3">
    <source>
        <dbReference type="ARBA" id="ARBA00022989"/>
    </source>
</evidence>
<feature type="region of interest" description="Disordered" evidence="5">
    <location>
        <begin position="1046"/>
        <end position="1069"/>
    </location>
</feature>
<evidence type="ECO:0000256" key="5">
    <source>
        <dbReference type="SAM" id="MobiDB-lite"/>
    </source>
</evidence>
<organism evidence="7 8">
    <name type="scientific">Cyphellophora attinorum</name>
    <dbReference type="NCBI Taxonomy" id="1664694"/>
    <lineage>
        <taxon>Eukaryota</taxon>
        <taxon>Fungi</taxon>
        <taxon>Dikarya</taxon>
        <taxon>Ascomycota</taxon>
        <taxon>Pezizomycotina</taxon>
        <taxon>Eurotiomycetes</taxon>
        <taxon>Chaetothyriomycetidae</taxon>
        <taxon>Chaetothyriales</taxon>
        <taxon>Cyphellophoraceae</taxon>
        <taxon>Cyphellophora</taxon>
    </lineage>
</organism>
<keyword evidence="3 6" id="KW-1133">Transmembrane helix</keyword>
<gene>
    <name evidence="7" type="ORF">AB675_6112</name>
</gene>
<evidence type="ECO:0000313" key="8">
    <source>
        <dbReference type="Proteomes" id="UP000038010"/>
    </source>
</evidence>
<name>A0A0N1P3I1_9EURO</name>
<feature type="region of interest" description="Disordered" evidence="5">
    <location>
        <begin position="1364"/>
        <end position="1384"/>
    </location>
</feature>
<dbReference type="RefSeq" id="XP_018003999.1">
    <property type="nucleotide sequence ID" value="XM_018146377.1"/>
</dbReference>
<comment type="caution">
    <text evidence="7">The sequence shown here is derived from an EMBL/GenBank/DDBJ whole genome shotgun (WGS) entry which is preliminary data.</text>
</comment>
<protein>
    <submittedName>
        <fullName evidence="7">Uncharacterized protein</fullName>
    </submittedName>
</protein>
<feature type="region of interest" description="Disordered" evidence="5">
    <location>
        <begin position="302"/>
        <end position="322"/>
    </location>
</feature>
<feature type="region of interest" description="Disordered" evidence="5">
    <location>
        <begin position="392"/>
        <end position="543"/>
    </location>
</feature>
<feature type="compositionally biased region" description="Basic and acidic residues" evidence="5">
    <location>
        <begin position="482"/>
        <end position="494"/>
    </location>
</feature>
<feature type="compositionally biased region" description="Polar residues" evidence="5">
    <location>
        <begin position="956"/>
        <end position="968"/>
    </location>
</feature>
<dbReference type="Pfam" id="PF10332">
    <property type="entry name" value="DUF2418"/>
    <property type="match status" value="1"/>
</dbReference>
<feature type="transmembrane region" description="Helical" evidence="6">
    <location>
        <begin position="212"/>
        <end position="233"/>
    </location>
</feature>
<dbReference type="GO" id="GO:0007096">
    <property type="term" value="P:regulation of exit from mitosis"/>
    <property type="evidence" value="ECO:0007669"/>
    <property type="project" value="TreeGrafter"/>
</dbReference>
<dbReference type="GO" id="GO:0012505">
    <property type="term" value="C:endomembrane system"/>
    <property type="evidence" value="ECO:0007669"/>
    <property type="project" value="UniProtKB-SubCell"/>
</dbReference>
<dbReference type="Proteomes" id="UP000038010">
    <property type="component" value="Unassembled WGS sequence"/>
</dbReference>
<feature type="compositionally biased region" description="Polar residues" evidence="5">
    <location>
        <begin position="600"/>
        <end position="622"/>
    </location>
</feature>
<feature type="region of interest" description="Disordered" evidence="5">
    <location>
        <begin position="1213"/>
        <end position="1351"/>
    </location>
</feature>
<feature type="compositionally biased region" description="Polar residues" evidence="5">
    <location>
        <begin position="1335"/>
        <end position="1351"/>
    </location>
</feature>
<dbReference type="PANTHER" id="PTHR28293:SF1">
    <property type="entry name" value="NUCLEAR RIM PROTEIN 1"/>
    <property type="match status" value="1"/>
</dbReference>
<dbReference type="VEuPathDB" id="FungiDB:AB675_6112"/>
<evidence type="ECO:0000313" key="7">
    <source>
        <dbReference type="EMBL" id="KPI44036.1"/>
    </source>
</evidence>
<keyword evidence="2 6" id="KW-0812">Transmembrane</keyword>
<evidence type="ECO:0000256" key="1">
    <source>
        <dbReference type="ARBA" id="ARBA00004127"/>
    </source>
</evidence>
<proteinExistence type="predicted"/>
<feature type="compositionally biased region" description="Polar residues" evidence="5">
    <location>
        <begin position="671"/>
        <end position="681"/>
    </location>
</feature>
<feature type="compositionally biased region" description="Basic and acidic residues" evidence="5">
    <location>
        <begin position="717"/>
        <end position="730"/>
    </location>
</feature>
<feature type="transmembrane region" description="Helical" evidence="6">
    <location>
        <begin position="81"/>
        <end position="106"/>
    </location>
</feature>
<sequence length="1664" mass="182889">MPKYVRRQPLSERIAAYLNPYDFLLWLSEEIESRGWDQLEKEWAIPVGVVLNLVFLVARANSQTKSRSYDDVFGDGPSFGWIAWLSVLAAHILTLLSVANAAYTFWRRKHYRLFEKDIDNVPSTPSARRVRLEVDSEPVASSPLQFLSSMLGSEKAQSRAHPDASRDVWEIAVWDPLPVSLRLFCYFSPGHVFVYWLFLPIAPTEPRPSIKILTAIVLALLLSLQLSAFQAFFSQQAKDSAYISKEVLHEYDVKYVQPRTQPLYRDVGTQYTEQANSSAARDARYNTVQTYRPMVNINKGFSISPNPSYTAHPELSGTSSDQLRHRAGSTEMATPAQTRGMSPMRPMTAFRQPVFRPQSGDGGSLGVYTHAASPLRKSASTNFACVDQDRARAHLSPERRPGSPDKRLSMPLGGLNSNLAQSRMPRSRKEQRASSASWLPGNAEHRNPSAEGPEAFRTLPSQRPRRRPDRSTSYFPIFDPVAGEHRRSSRDRLASDSSRPDVSALTEPHSPQEEPETTTAHAGPSDLQQALDDRRRKTETDYYERTDEHTGLVRRVSMIRNVSRDDYLMARGANPRTGIVTPASTAPTAALMRTLSSRQEAFSHRQNGGNAETSGSASSSGNPHLFRRQRLNLYNNGTTPPRPPPKSPPAPPSKDGADPVTPLGFPGSFPKTPSANNSSCLPTAMTDHGIKRKPVGSPTKFYRQGDGPGGGTSADVAHPDGAHALREDAMRSTSAPIRHKPDPFSPADIGSDIRQASRGDVEGISTVGSQAPLPGSFLDQQPRRASAAQCQTKRTEKELPCLPTNNGPFQSLQSKDLLNHRTLAPEDTLTNVIIPQERTPPISRNAVEGNILPDSFVNGPRDMAPSMLRMGLHRPRERVTLEGPKTHAKGGRPMDIPVYDNPPPLPDGPIQPRSLAMSSSLPRARDQDRPVPLRFEDMHGITTNTSTNTYTSTTSKMDFNSSQQTQQRELLRAAPTQSVKQTYGPRQIGPRGIAPGLRSTMNMNMSMSSGDLFGMDMAMPHVGPRKFGRPPMPGRMEAADTIPTIPRVLHGPRRPMHQTGTRPPYPWNRTGMPTANSMPEIYADRSPDIIDKAPYRIYQQVPPSRSRCTPMGNLVDTHETHKPTETCSTLLPSRDQALYRKCSKCTNGFVEDHKDNLDGTASTTTTAVEAPKDQSVQLARVEEHQDESRTDTVSIDVMKKEVVVIANDAVPEPELPRTIEPAPTTPEQPKKRQQEERTISFRRPDTEAKPRPLMMPRKDSCDAPMPVSTEDDCHDGCLGHPSPSPSPVKRMRSMEDTYSSRSDSITSLEGQPLTPSAGRGKKLEVVRNAFKRSLQRTPSPTKSSVAPSLSSRIRDVNDGDVSLKEFPSGLATPGTFWGSSPRKGSATAAHAASVALSRSDSGGSTSTGAAAAAKTAIGLKSTGDTRKPAVLVKKRRNGKAPAVDESNRKVTPNEGRRVTSQPGPAVSDGWNDDDATSVSDGRSRRRPSDATSIATLEVAMPKITSLTSGISAAYEMVLVPVEASRMWLRNHPRVGSGGSSVVNRGLDMLTVLLGTTEACWHIAFVYSKTGKLRLPKIKTKRKASGSNDGWDETSEDVVDVQQMTPAQFMWDCVRSFVYVLIFLALLVLLVRVVRWVLGVVKMVALVVRWIGWITRVLLGGGILW</sequence>
<dbReference type="OrthoDB" id="3363151at2759"/>
<feature type="transmembrane region" description="Helical" evidence="6">
    <location>
        <begin position="43"/>
        <end position="61"/>
    </location>
</feature>
<feature type="compositionally biased region" description="Polar residues" evidence="5">
    <location>
        <begin position="1296"/>
        <end position="1309"/>
    </location>
</feature>
<feature type="region of interest" description="Disordered" evidence="5">
    <location>
        <begin position="942"/>
        <end position="1000"/>
    </location>
</feature>
<feature type="compositionally biased region" description="Basic and acidic residues" evidence="5">
    <location>
        <begin position="531"/>
        <end position="543"/>
    </location>
</feature>